<dbReference type="EMBL" id="WWCN01000008">
    <property type="protein sequence ID" value="MYM23951.1"/>
    <property type="molecule type" value="Genomic_DNA"/>
</dbReference>
<organism evidence="2 3">
    <name type="scientific">Duganella flavida</name>
    <dbReference type="NCBI Taxonomy" id="2692175"/>
    <lineage>
        <taxon>Bacteria</taxon>
        <taxon>Pseudomonadati</taxon>
        <taxon>Pseudomonadota</taxon>
        <taxon>Betaproteobacteria</taxon>
        <taxon>Burkholderiales</taxon>
        <taxon>Oxalobacteraceae</taxon>
        <taxon>Telluria group</taxon>
        <taxon>Duganella</taxon>
    </lineage>
</organism>
<accession>A0A6L8KHG3</accession>
<name>A0A6L8KHG3_9BURK</name>
<dbReference type="RefSeq" id="WP_161007417.1">
    <property type="nucleotide sequence ID" value="NZ_WWCN01000008.1"/>
</dbReference>
<keyword evidence="1" id="KW-0732">Signal</keyword>
<reference evidence="2 3" key="1">
    <citation type="submission" date="2019-12" db="EMBL/GenBank/DDBJ databases">
        <title>Novel species isolated from a subtropical stream in China.</title>
        <authorList>
            <person name="Lu H."/>
        </authorList>
    </citation>
    <scope>NUCLEOTIDE SEQUENCE [LARGE SCALE GENOMIC DNA]</scope>
    <source>
        <strain evidence="2 3">FT135W</strain>
    </source>
</reference>
<sequence length="269" mass="29396">MAMRTLLLAAMMFPATVLAQAEGGVGYPTVAAALEALKARNDVSISAQGGWTIVEEKGASTIWSFTPADHAAHPAVVRRQLVQENGGVNMKMTALCQASKAACDKLMEEFQAMNARMAESLSPKWQASSEQKERVEALSRKYFSLKQGGQYQEAYAMLSAAQQQQMSFARWSLLAQDFNARAGQPISLDIKKVTWYHNPPQAAPGTYAAVDFSGAHANTSLYCGYIVLSEQADGSFLIMREEQNVIDKETASKLKPGETDAIRLQFKCK</sequence>
<evidence type="ECO:0000313" key="3">
    <source>
        <dbReference type="Proteomes" id="UP000479335"/>
    </source>
</evidence>
<dbReference type="Pfam" id="PF13211">
    <property type="entry name" value="DUF4019"/>
    <property type="match status" value="1"/>
</dbReference>
<evidence type="ECO:0000256" key="1">
    <source>
        <dbReference type="SAM" id="SignalP"/>
    </source>
</evidence>
<feature type="chain" id="PRO_5027029122" evidence="1">
    <location>
        <begin position="20"/>
        <end position="269"/>
    </location>
</feature>
<dbReference type="Proteomes" id="UP000479335">
    <property type="component" value="Unassembled WGS sequence"/>
</dbReference>
<feature type="signal peptide" evidence="1">
    <location>
        <begin position="1"/>
        <end position="19"/>
    </location>
</feature>
<proteinExistence type="predicted"/>
<dbReference type="AlphaFoldDB" id="A0A6L8KHG3"/>
<evidence type="ECO:0000313" key="2">
    <source>
        <dbReference type="EMBL" id="MYM23951.1"/>
    </source>
</evidence>
<comment type="caution">
    <text evidence="2">The sequence shown here is derived from an EMBL/GenBank/DDBJ whole genome shotgun (WGS) entry which is preliminary data.</text>
</comment>
<keyword evidence="3" id="KW-1185">Reference proteome</keyword>
<gene>
    <name evidence="2" type="ORF">GTP46_14965</name>
</gene>
<protein>
    <submittedName>
        <fullName evidence="2">DUF4019 domain-containing protein</fullName>
    </submittedName>
</protein>
<dbReference type="InterPro" id="IPR025091">
    <property type="entry name" value="DUF4019"/>
</dbReference>